<feature type="compositionally biased region" description="Low complexity" evidence="1">
    <location>
        <begin position="21"/>
        <end position="36"/>
    </location>
</feature>
<evidence type="ECO:0000256" key="1">
    <source>
        <dbReference type="SAM" id="MobiDB-lite"/>
    </source>
</evidence>
<evidence type="ECO:0000313" key="3">
    <source>
        <dbReference type="Proteomes" id="UP000661607"/>
    </source>
</evidence>
<sequence length="257" mass="26533">MAHSASGARSRSRRFGRVVRRGTSGHAPQSCAAPGCSGSGAGAGATVRSSRPSMGRPDSSIRRSDPSETRESASSPRRSDPWRGGSVAAPGSAATPSLRSALCPRSTATRFLWSASYPGSTATCWPAPCPDSVVAASRRSASRPGSVATRSRWSASCPHSLVARFRWSALWPVLSRWSVGPEGVGSSVDPLGLGCGSRVAVGVAGGSAGADHGGRWEGSKRQMGPSSSGSRDCERFLRREAGRARSATPLGMRDQAP</sequence>
<organism evidence="2 3">
    <name type="scientific">Nonomuraea africana</name>
    <dbReference type="NCBI Taxonomy" id="46171"/>
    <lineage>
        <taxon>Bacteria</taxon>
        <taxon>Bacillati</taxon>
        <taxon>Actinomycetota</taxon>
        <taxon>Actinomycetes</taxon>
        <taxon>Streptosporangiales</taxon>
        <taxon>Streptosporangiaceae</taxon>
        <taxon>Nonomuraea</taxon>
    </lineage>
</organism>
<evidence type="ECO:0000313" key="2">
    <source>
        <dbReference type="EMBL" id="MBE1562435.1"/>
    </source>
</evidence>
<feature type="compositionally biased region" description="Basic and acidic residues" evidence="1">
    <location>
        <begin position="59"/>
        <end position="81"/>
    </location>
</feature>
<proteinExistence type="predicted"/>
<reference evidence="2 3" key="1">
    <citation type="submission" date="2020-10" db="EMBL/GenBank/DDBJ databases">
        <title>Sequencing the genomes of 1000 actinobacteria strains.</title>
        <authorList>
            <person name="Klenk H.-P."/>
        </authorList>
    </citation>
    <scope>NUCLEOTIDE SEQUENCE [LARGE SCALE GENOMIC DNA]</scope>
    <source>
        <strain evidence="2 3">DSM 43748</strain>
    </source>
</reference>
<dbReference type="Proteomes" id="UP000661607">
    <property type="component" value="Unassembled WGS sequence"/>
</dbReference>
<keyword evidence="3" id="KW-1185">Reference proteome</keyword>
<feature type="compositionally biased region" description="Basic residues" evidence="1">
    <location>
        <begin position="10"/>
        <end position="20"/>
    </location>
</feature>
<comment type="caution">
    <text evidence="2">The sequence shown here is derived from an EMBL/GenBank/DDBJ whole genome shotgun (WGS) entry which is preliminary data.</text>
</comment>
<protein>
    <submittedName>
        <fullName evidence="2">Uncharacterized protein</fullName>
    </submittedName>
</protein>
<feature type="compositionally biased region" description="Basic and acidic residues" evidence="1">
    <location>
        <begin position="231"/>
        <end position="243"/>
    </location>
</feature>
<feature type="region of interest" description="Disordered" evidence="1">
    <location>
        <begin position="1"/>
        <end position="98"/>
    </location>
</feature>
<gene>
    <name evidence="2" type="ORF">H4W81_005214</name>
</gene>
<accession>A0ABR9KKD5</accession>
<feature type="region of interest" description="Disordered" evidence="1">
    <location>
        <begin position="207"/>
        <end position="257"/>
    </location>
</feature>
<name>A0ABR9KKD5_9ACTN</name>
<dbReference type="EMBL" id="JADBEF010000001">
    <property type="protein sequence ID" value="MBE1562435.1"/>
    <property type="molecule type" value="Genomic_DNA"/>
</dbReference>